<organism evidence="1 2">
    <name type="scientific">Paraburkholderia tuberum</name>
    <dbReference type="NCBI Taxonomy" id="157910"/>
    <lineage>
        <taxon>Bacteria</taxon>
        <taxon>Pseudomonadati</taxon>
        <taxon>Pseudomonadota</taxon>
        <taxon>Betaproteobacteria</taxon>
        <taxon>Burkholderiales</taxon>
        <taxon>Burkholderiaceae</taxon>
        <taxon>Paraburkholderia</taxon>
    </lineage>
</organism>
<dbReference type="Proteomes" id="UP000199365">
    <property type="component" value="Unassembled WGS sequence"/>
</dbReference>
<dbReference type="EMBL" id="FNKX01000003">
    <property type="protein sequence ID" value="SDR58307.1"/>
    <property type="molecule type" value="Genomic_DNA"/>
</dbReference>
<evidence type="ECO:0000313" key="2">
    <source>
        <dbReference type="Proteomes" id="UP000199365"/>
    </source>
</evidence>
<proteinExistence type="predicted"/>
<name>A0A1H1K8E5_9BURK</name>
<dbReference type="AlphaFoldDB" id="A0A1H1K8E5"/>
<reference evidence="2" key="1">
    <citation type="submission" date="2016-10" db="EMBL/GenBank/DDBJ databases">
        <authorList>
            <person name="Varghese N."/>
            <person name="Submissions S."/>
        </authorList>
    </citation>
    <scope>NUCLEOTIDE SEQUENCE [LARGE SCALE GENOMIC DNA]</scope>
    <source>
        <strain evidence="2">DUS833</strain>
    </source>
</reference>
<keyword evidence="2" id="KW-1185">Reference proteome</keyword>
<accession>A0A1H1K8E5</accession>
<gene>
    <name evidence="1" type="ORF">SAMN05445850_6507</name>
</gene>
<protein>
    <submittedName>
        <fullName evidence="1">Uncharacterized protein</fullName>
    </submittedName>
</protein>
<evidence type="ECO:0000313" key="1">
    <source>
        <dbReference type="EMBL" id="SDR58307.1"/>
    </source>
</evidence>
<sequence length="71" mass="7399">MITGLAPFLKEAVAEDLKNGGTGHAVAMLDNRGYLLLCVCRASRGCRKFGAPFSKSRAAMQQAADDAAAAL</sequence>